<organism evidence="2 3">
    <name type="scientific">Nocardiopsis mwathae</name>
    <dbReference type="NCBI Taxonomy" id="1472723"/>
    <lineage>
        <taxon>Bacteria</taxon>
        <taxon>Bacillati</taxon>
        <taxon>Actinomycetota</taxon>
        <taxon>Actinomycetes</taxon>
        <taxon>Streptosporangiales</taxon>
        <taxon>Nocardiopsidaceae</taxon>
        <taxon>Nocardiopsis</taxon>
    </lineage>
</organism>
<dbReference type="Proteomes" id="UP000546642">
    <property type="component" value="Unassembled WGS sequence"/>
</dbReference>
<comment type="caution">
    <text evidence="2">The sequence shown here is derived from an EMBL/GenBank/DDBJ whole genome shotgun (WGS) entry which is preliminary data.</text>
</comment>
<accession>A0A7W9YHS4</accession>
<sequence length="154" mass="17770">MHSPHVTWYRPEYQGREDELTYLAQAARDAGVTRAALSNWISRHPNFPKIVMEVDNGAMRPTKWVVRAEFEEFARRQKEKPRGGPRGDDRPRAPRRPSTAVAKDRVAQYTRRIATLTEREEEQAAVLARTRAELRVARTRLEKAQAVLDGDIEH</sequence>
<gene>
    <name evidence="2" type="ORF">HNR23_002260</name>
</gene>
<keyword evidence="3" id="KW-1185">Reference proteome</keyword>
<reference evidence="2 3" key="1">
    <citation type="submission" date="2020-08" db="EMBL/GenBank/DDBJ databases">
        <title>Sequencing the genomes of 1000 actinobacteria strains.</title>
        <authorList>
            <person name="Klenk H.-P."/>
        </authorList>
    </citation>
    <scope>NUCLEOTIDE SEQUENCE [LARGE SCALE GENOMIC DNA]</scope>
    <source>
        <strain evidence="2 3">DSM 46659</strain>
    </source>
</reference>
<feature type="region of interest" description="Disordered" evidence="1">
    <location>
        <begin position="74"/>
        <end position="104"/>
    </location>
</feature>
<evidence type="ECO:0000313" key="2">
    <source>
        <dbReference type="EMBL" id="MBB6172200.1"/>
    </source>
</evidence>
<name>A0A7W9YHS4_9ACTN</name>
<feature type="compositionally biased region" description="Basic and acidic residues" evidence="1">
    <location>
        <begin position="74"/>
        <end position="92"/>
    </location>
</feature>
<evidence type="ECO:0000256" key="1">
    <source>
        <dbReference type="SAM" id="MobiDB-lite"/>
    </source>
</evidence>
<proteinExistence type="predicted"/>
<dbReference type="EMBL" id="JACHDS010000001">
    <property type="protein sequence ID" value="MBB6172200.1"/>
    <property type="molecule type" value="Genomic_DNA"/>
</dbReference>
<dbReference type="AlphaFoldDB" id="A0A7W9YHS4"/>
<protein>
    <submittedName>
        <fullName evidence="2">Uncharacterized protein</fullName>
    </submittedName>
</protein>
<dbReference type="RefSeq" id="WP_184075531.1">
    <property type="nucleotide sequence ID" value="NZ_JACHDS010000001.1"/>
</dbReference>
<evidence type="ECO:0000313" key="3">
    <source>
        <dbReference type="Proteomes" id="UP000546642"/>
    </source>
</evidence>